<dbReference type="Proteomes" id="UP001286174">
    <property type="component" value="Unassembled WGS sequence"/>
</dbReference>
<organism evidence="1 2">
    <name type="scientific">Grylomicrobium aquisgranensis</name>
    <dbReference type="NCBI Taxonomy" id="2926318"/>
    <lineage>
        <taxon>Bacteria</taxon>
        <taxon>Bacillati</taxon>
        <taxon>Bacillota</taxon>
        <taxon>Erysipelotrichia</taxon>
        <taxon>Erysipelotrichales</taxon>
        <taxon>Erysipelotrichaceae</taxon>
        <taxon>Grylomicrobium</taxon>
    </lineage>
</organism>
<accession>A0AB35U584</accession>
<evidence type="ECO:0000313" key="1">
    <source>
        <dbReference type="EMBL" id="MDX8420688.1"/>
    </source>
</evidence>
<dbReference type="AlphaFoldDB" id="A0AB35U584"/>
<comment type="caution">
    <text evidence="1">The sequence shown here is derived from an EMBL/GenBank/DDBJ whole genome shotgun (WGS) entry which is preliminary data.</text>
</comment>
<reference evidence="1 2" key="1">
    <citation type="submission" date="2022-03" db="EMBL/GenBank/DDBJ databases">
        <title>Novel taxa within the pig intestine.</title>
        <authorList>
            <person name="Wylensek D."/>
            <person name="Bishof K."/>
            <person name="Afrizal A."/>
            <person name="Clavel T."/>
        </authorList>
    </citation>
    <scope>NUCLEOTIDE SEQUENCE [LARGE SCALE GENOMIC DNA]</scope>
    <source>
        <strain evidence="1 2">CLA-KB-P133</strain>
    </source>
</reference>
<keyword evidence="2" id="KW-1185">Reference proteome</keyword>
<evidence type="ECO:0000313" key="2">
    <source>
        <dbReference type="Proteomes" id="UP001286174"/>
    </source>
</evidence>
<name>A0AB35U584_9FIRM</name>
<protein>
    <submittedName>
        <fullName evidence="1">Uncharacterized protein</fullName>
    </submittedName>
</protein>
<dbReference type="EMBL" id="JALBUR010000073">
    <property type="protein sequence ID" value="MDX8420688.1"/>
    <property type="molecule type" value="Genomic_DNA"/>
</dbReference>
<proteinExistence type="predicted"/>
<dbReference type="RefSeq" id="WP_370596781.1">
    <property type="nucleotide sequence ID" value="NZ_JALBUR010000073.1"/>
</dbReference>
<gene>
    <name evidence="1" type="ORF">MOZ60_11430</name>
</gene>
<sequence length="113" mass="12643">MATNQANARAGYAAAVAEYISMGAPQPADKWAFTYDVTTGKVIAYENYTTNKTIPSGGLGAYIHIGTPSFESWPDYPSDTKDIESFYRQIMKRWSFVLNSDGSIKFIYYSQVR</sequence>